<sequence>MVVEGGRRNFTPLQFAYHLARFEAFDYPSAEFRIAQFGENSSALGSYPAEKSQQAPTLGNAHEYINDYNGVEQLGKQQCWPEIIVNEPYFKPFNPYLDNNHLNPESRLELENDSYMNFGQSAWSQPIDSNRYSGILNSEEHEFYTSTDFPRFESVPSARWDDQDFVNNLGSGKLDSIFDGLPEVSGVFNDPMFHSDQDLHLQYESGGPTSIIDVDQEITDTNIHPTFNEAPNMTRQSFSLASYSPHDFPHHHGSGCSSSFEWTPNSRNPINIPRYNSATNSEAMDFDQNLQPLFNSPYNKFIFPQAMKDISQELEIINENPPITPSYTQKLTYQEVDPTLKKGPNENITKSPFISRDSTRAAFVEKFQEIEEDDVAKFLELFWETYVEYVEKGKIIYLNGNDQDKKEEILFKIIDPHQWGHEANLVTRFI</sequence>
<evidence type="ECO:0000313" key="2">
    <source>
        <dbReference type="Proteomes" id="UP001153365"/>
    </source>
</evidence>
<name>A0AAV0BFR7_PHAPC</name>
<gene>
    <name evidence="1" type="ORF">PPACK8108_LOCUS19307</name>
</gene>
<reference evidence="1" key="1">
    <citation type="submission" date="2022-06" db="EMBL/GenBank/DDBJ databases">
        <authorList>
            <consortium name="SYNGENTA / RWTH Aachen University"/>
        </authorList>
    </citation>
    <scope>NUCLEOTIDE SEQUENCE</scope>
</reference>
<keyword evidence="2" id="KW-1185">Reference proteome</keyword>
<organism evidence="1 2">
    <name type="scientific">Phakopsora pachyrhizi</name>
    <name type="common">Asian soybean rust disease fungus</name>
    <dbReference type="NCBI Taxonomy" id="170000"/>
    <lineage>
        <taxon>Eukaryota</taxon>
        <taxon>Fungi</taxon>
        <taxon>Dikarya</taxon>
        <taxon>Basidiomycota</taxon>
        <taxon>Pucciniomycotina</taxon>
        <taxon>Pucciniomycetes</taxon>
        <taxon>Pucciniales</taxon>
        <taxon>Phakopsoraceae</taxon>
        <taxon>Phakopsora</taxon>
    </lineage>
</organism>
<proteinExistence type="predicted"/>
<dbReference type="AlphaFoldDB" id="A0AAV0BFR7"/>
<accession>A0AAV0BFR7</accession>
<comment type="caution">
    <text evidence="1">The sequence shown here is derived from an EMBL/GenBank/DDBJ whole genome shotgun (WGS) entry which is preliminary data.</text>
</comment>
<protein>
    <submittedName>
        <fullName evidence="1">Expressed protein</fullName>
    </submittedName>
</protein>
<dbReference type="EMBL" id="CALTRL010005689">
    <property type="protein sequence ID" value="CAH7684872.1"/>
    <property type="molecule type" value="Genomic_DNA"/>
</dbReference>
<dbReference type="Proteomes" id="UP001153365">
    <property type="component" value="Unassembled WGS sequence"/>
</dbReference>
<evidence type="ECO:0000313" key="1">
    <source>
        <dbReference type="EMBL" id="CAH7684872.1"/>
    </source>
</evidence>